<dbReference type="Proteomes" id="UP000273158">
    <property type="component" value="Unassembled WGS sequence"/>
</dbReference>
<keyword evidence="1" id="KW-0472">Membrane</keyword>
<reference evidence="2 3" key="1">
    <citation type="journal article" date="2015" name="Stand. Genomic Sci.">
        <title>Genomic Encyclopedia of Bacterial and Archaeal Type Strains, Phase III: the genomes of soil and plant-associated and newly described type strains.</title>
        <authorList>
            <person name="Whitman W.B."/>
            <person name="Woyke T."/>
            <person name="Klenk H.P."/>
            <person name="Zhou Y."/>
            <person name="Lilburn T.G."/>
            <person name="Beck B.J."/>
            <person name="De Vos P."/>
            <person name="Vandamme P."/>
            <person name="Eisen J.A."/>
            <person name="Garrity G."/>
            <person name="Hugenholtz P."/>
            <person name="Kyrpides N.C."/>
        </authorList>
    </citation>
    <scope>NUCLEOTIDE SEQUENCE [LARGE SCALE GENOMIC DNA]</scope>
    <source>
        <strain evidence="2 3">S2T63</strain>
    </source>
</reference>
<feature type="transmembrane region" description="Helical" evidence="1">
    <location>
        <begin position="12"/>
        <end position="32"/>
    </location>
</feature>
<sequence>MEIQRAVRPLQGMLSSLRAAMAVFALILFFVFRSKSWL</sequence>
<dbReference type="EMBL" id="RCDB01000002">
    <property type="protein sequence ID" value="RLK49280.1"/>
    <property type="molecule type" value="Genomic_DNA"/>
</dbReference>
<evidence type="ECO:0000313" key="3">
    <source>
        <dbReference type="Proteomes" id="UP000273158"/>
    </source>
</evidence>
<protein>
    <submittedName>
        <fullName evidence="2">Uncharacterized protein</fullName>
    </submittedName>
</protein>
<name>A0A498C8M1_9MICO</name>
<organism evidence="2 3">
    <name type="scientific">Microbacterium telephonicum</name>
    <dbReference type="NCBI Taxonomy" id="1714841"/>
    <lineage>
        <taxon>Bacteria</taxon>
        <taxon>Bacillati</taxon>
        <taxon>Actinomycetota</taxon>
        <taxon>Actinomycetes</taxon>
        <taxon>Micrococcales</taxon>
        <taxon>Microbacteriaceae</taxon>
        <taxon>Microbacterium</taxon>
    </lineage>
</organism>
<accession>A0A498C8M1</accession>
<keyword evidence="3" id="KW-1185">Reference proteome</keyword>
<proteinExistence type="predicted"/>
<keyword evidence="1" id="KW-1133">Transmembrane helix</keyword>
<evidence type="ECO:0000313" key="2">
    <source>
        <dbReference type="EMBL" id="RLK49280.1"/>
    </source>
</evidence>
<keyword evidence="1" id="KW-0812">Transmembrane</keyword>
<evidence type="ECO:0000256" key="1">
    <source>
        <dbReference type="SAM" id="Phobius"/>
    </source>
</evidence>
<dbReference type="AlphaFoldDB" id="A0A498C8M1"/>
<comment type="caution">
    <text evidence="2">The sequence shown here is derived from an EMBL/GenBank/DDBJ whole genome shotgun (WGS) entry which is preliminary data.</text>
</comment>
<gene>
    <name evidence="2" type="ORF">C7474_1419</name>
</gene>